<dbReference type="AlphaFoldDB" id="A0A816I542"/>
<keyword evidence="1" id="KW-0472">Membrane</keyword>
<name>A0A816I542_BRANA</name>
<sequence length="72" mass="8390">MSELYFVMYCLCLLIHAWITTDTFSFVKYEDYTTDQTDMLVRQRRGSNDNSAAAKTTVNQMKLQIRRLASSP</sequence>
<gene>
    <name evidence="2" type="ORF">DARMORV10_C03P04900.1</name>
</gene>
<protein>
    <submittedName>
        <fullName evidence="2">(rape) hypothetical protein</fullName>
    </submittedName>
</protein>
<evidence type="ECO:0000313" key="2">
    <source>
        <dbReference type="EMBL" id="CAF1696877.1"/>
    </source>
</evidence>
<keyword evidence="1" id="KW-0812">Transmembrane</keyword>
<accession>A0A816I542</accession>
<organism evidence="2">
    <name type="scientific">Brassica napus</name>
    <name type="common">Rape</name>
    <dbReference type="NCBI Taxonomy" id="3708"/>
    <lineage>
        <taxon>Eukaryota</taxon>
        <taxon>Viridiplantae</taxon>
        <taxon>Streptophyta</taxon>
        <taxon>Embryophyta</taxon>
        <taxon>Tracheophyta</taxon>
        <taxon>Spermatophyta</taxon>
        <taxon>Magnoliopsida</taxon>
        <taxon>eudicotyledons</taxon>
        <taxon>Gunneridae</taxon>
        <taxon>Pentapetalae</taxon>
        <taxon>rosids</taxon>
        <taxon>malvids</taxon>
        <taxon>Brassicales</taxon>
        <taxon>Brassicaceae</taxon>
        <taxon>Brassiceae</taxon>
        <taxon>Brassica</taxon>
    </lineage>
</organism>
<proteinExistence type="predicted"/>
<dbReference type="EMBL" id="HG994367">
    <property type="protein sequence ID" value="CAF1696877.1"/>
    <property type="molecule type" value="Genomic_DNA"/>
</dbReference>
<evidence type="ECO:0000256" key="1">
    <source>
        <dbReference type="SAM" id="Phobius"/>
    </source>
</evidence>
<feature type="transmembrane region" description="Helical" evidence="1">
    <location>
        <begin position="6"/>
        <end position="27"/>
    </location>
</feature>
<reference evidence="2" key="1">
    <citation type="submission" date="2021-01" db="EMBL/GenBank/DDBJ databases">
        <authorList>
            <consortium name="Genoscope - CEA"/>
            <person name="William W."/>
        </authorList>
    </citation>
    <scope>NUCLEOTIDE SEQUENCE</scope>
</reference>
<dbReference type="Proteomes" id="UP001295469">
    <property type="component" value="Chromosome C03"/>
</dbReference>
<keyword evidence="1" id="KW-1133">Transmembrane helix</keyword>